<dbReference type="Proteomes" id="UP000183561">
    <property type="component" value="Unassembled WGS sequence"/>
</dbReference>
<dbReference type="PANTHER" id="PTHR45649:SF26">
    <property type="entry name" value="OS04G0435100 PROTEIN"/>
    <property type="match status" value="1"/>
</dbReference>
<name>A0A1H5CAA1_9NOCA</name>
<proteinExistence type="predicted"/>
<comment type="subcellular location">
    <subcellularLocation>
        <location evidence="1">Membrane</location>
        <topology evidence="1">Multi-pass membrane protein</topology>
    </subcellularLocation>
</comment>
<gene>
    <name evidence="7" type="ORF">SAMN04490239_9078</name>
</gene>
<feature type="transmembrane region" description="Helical" evidence="6">
    <location>
        <begin position="394"/>
        <end position="415"/>
    </location>
</feature>
<dbReference type="EMBL" id="FNSV01000005">
    <property type="protein sequence ID" value="SED63398.1"/>
    <property type="molecule type" value="Genomic_DNA"/>
</dbReference>
<accession>A0A1H5CAA1</accession>
<keyword evidence="3 6" id="KW-0812">Transmembrane</keyword>
<dbReference type="PANTHER" id="PTHR45649">
    <property type="entry name" value="AMINO-ACID PERMEASE BAT1"/>
    <property type="match status" value="1"/>
</dbReference>
<evidence type="ECO:0000256" key="3">
    <source>
        <dbReference type="ARBA" id="ARBA00022692"/>
    </source>
</evidence>
<evidence type="ECO:0000256" key="4">
    <source>
        <dbReference type="ARBA" id="ARBA00022989"/>
    </source>
</evidence>
<keyword evidence="2" id="KW-0813">Transport</keyword>
<keyword evidence="8" id="KW-1185">Reference proteome</keyword>
<protein>
    <submittedName>
        <fullName evidence="7">Amino acid transporter</fullName>
    </submittedName>
</protein>
<feature type="transmembrane region" description="Helical" evidence="6">
    <location>
        <begin position="254"/>
        <end position="275"/>
    </location>
</feature>
<evidence type="ECO:0000313" key="8">
    <source>
        <dbReference type="Proteomes" id="UP000183561"/>
    </source>
</evidence>
<feature type="transmembrane region" description="Helical" evidence="6">
    <location>
        <begin position="100"/>
        <end position="121"/>
    </location>
</feature>
<evidence type="ECO:0000313" key="7">
    <source>
        <dbReference type="EMBL" id="SED63398.1"/>
    </source>
</evidence>
<dbReference type="GO" id="GO:0016020">
    <property type="term" value="C:membrane"/>
    <property type="evidence" value="ECO:0007669"/>
    <property type="project" value="UniProtKB-SubCell"/>
</dbReference>
<feature type="transmembrane region" description="Helical" evidence="6">
    <location>
        <begin position="461"/>
        <end position="479"/>
    </location>
</feature>
<keyword evidence="4 6" id="KW-1133">Transmembrane helix</keyword>
<feature type="transmembrane region" description="Helical" evidence="6">
    <location>
        <begin position="296"/>
        <end position="318"/>
    </location>
</feature>
<feature type="transmembrane region" description="Helical" evidence="6">
    <location>
        <begin position="212"/>
        <end position="234"/>
    </location>
</feature>
<evidence type="ECO:0000256" key="5">
    <source>
        <dbReference type="ARBA" id="ARBA00023136"/>
    </source>
</evidence>
<feature type="transmembrane region" description="Helical" evidence="6">
    <location>
        <begin position="485"/>
        <end position="507"/>
    </location>
</feature>
<dbReference type="Pfam" id="PF13520">
    <property type="entry name" value="AA_permease_2"/>
    <property type="match status" value="1"/>
</dbReference>
<feature type="transmembrane region" description="Helical" evidence="6">
    <location>
        <begin position="181"/>
        <end position="200"/>
    </location>
</feature>
<dbReference type="GO" id="GO:0022857">
    <property type="term" value="F:transmembrane transporter activity"/>
    <property type="evidence" value="ECO:0007669"/>
    <property type="project" value="InterPro"/>
</dbReference>
<evidence type="ECO:0000256" key="2">
    <source>
        <dbReference type="ARBA" id="ARBA00022448"/>
    </source>
</evidence>
<dbReference type="InterPro" id="IPR002293">
    <property type="entry name" value="AA/rel_permease1"/>
</dbReference>
<keyword evidence="5 6" id="KW-0472">Membrane</keyword>
<reference evidence="8" key="1">
    <citation type="submission" date="2016-10" db="EMBL/GenBank/DDBJ databases">
        <authorList>
            <person name="Varghese N."/>
            <person name="Submissions S."/>
        </authorList>
    </citation>
    <scope>NUCLEOTIDE SEQUENCE [LARGE SCALE GENOMIC DNA]</scope>
    <source>
        <strain evidence="8">DSM 44498</strain>
    </source>
</reference>
<dbReference type="Gene3D" id="1.20.1740.10">
    <property type="entry name" value="Amino acid/polyamine transporter I"/>
    <property type="match status" value="1"/>
</dbReference>
<feature type="transmembrane region" description="Helical" evidence="6">
    <location>
        <begin position="70"/>
        <end position="88"/>
    </location>
</feature>
<dbReference type="AlphaFoldDB" id="A0A1H5CAA1"/>
<feature type="transmembrane region" description="Helical" evidence="6">
    <location>
        <begin position="347"/>
        <end position="373"/>
    </location>
</feature>
<feature type="transmembrane region" description="Helical" evidence="6">
    <location>
        <begin position="142"/>
        <end position="161"/>
    </location>
</feature>
<evidence type="ECO:0000256" key="1">
    <source>
        <dbReference type="ARBA" id="ARBA00004141"/>
    </source>
</evidence>
<dbReference type="PIRSF" id="PIRSF006060">
    <property type="entry name" value="AA_transporter"/>
    <property type="match status" value="1"/>
</dbReference>
<sequence length="525" mass="55442">MKQTGLALIVERVALSRSFRNDSPSPQFPIEREAAEMTAENVLGSQTADQECQDCGYEPELKRTLGSFQVFAVSFAFISVAVGIFGTYDDVLRDAGPVGIWLWIVVALGQTLVALVIAQFAARIPLSGSSYQWASRLANPKVGWLFGWLTFCYLALGVVTVDNAMASSALMPLFGMEPDEGTARMITLAVVLVQAVLVVFSTRLVGLITSGAVGLELVIVVVLAIGLFVAVALTGEGSVGNLTSRGVTEGAPNYFAVGGGLMAATIMGLATLVGFDSAANMAEEAKDPFRSVPRAIVGSVVAAAVLGLVFLIALTIAIKDVPRISDSDTPVAAILRDQLGPVMERTLLVAIAFAFFGAGMVTLATCSRMVFAMSRDARFPAHRLMRRVNPRTQTPIPATILIVVVGVVLMAALPGGALLELLTVGTVISAVLYGGIIVLYLAVRKRLDRRAGAFDLGRFELPIAIGALVWSAFVVFVIVSPSSALTSILIAIGLLLAGGVYFAYLLIFKREVLDTEPGDADVFAH</sequence>
<organism evidence="7 8">
    <name type="scientific">Rhodococcus koreensis</name>
    <dbReference type="NCBI Taxonomy" id="99653"/>
    <lineage>
        <taxon>Bacteria</taxon>
        <taxon>Bacillati</taxon>
        <taxon>Actinomycetota</taxon>
        <taxon>Actinomycetes</taxon>
        <taxon>Mycobacteriales</taxon>
        <taxon>Nocardiaceae</taxon>
        <taxon>Rhodococcus</taxon>
    </lineage>
</organism>
<evidence type="ECO:0000256" key="6">
    <source>
        <dbReference type="SAM" id="Phobius"/>
    </source>
</evidence>
<feature type="transmembrane region" description="Helical" evidence="6">
    <location>
        <begin position="421"/>
        <end position="441"/>
    </location>
</feature>